<proteinExistence type="predicted"/>
<comment type="caution">
    <text evidence="2">The sequence shown here is derived from an EMBL/GenBank/DDBJ whole genome shotgun (WGS) entry which is preliminary data.</text>
</comment>
<sequence>MKQSQSISAALCKQSEQSKNKYRTRLEASIDCITFLIRNGLALCGHDESEDSDNRGNFVELLEFHARGREIIQRVMLENAPRNLQLASLDIQKDIVRALSIEVTKEILRDLGDDYFAILVDKARDVSIKEQMVVVICYVDGSGYVV</sequence>
<evidence type="ECO:0000313" key="3">
    <source>
        <dbReference type="Proteomes" id="UP001154282"/>
    </source>
</evidence>
<dbReference type="EMBL" id="CAMGYJ010000008">
    <property type="protein sequence ID" value="CAI0462614.1"/>
    <property type="molecule type" value="Genomic_DNA"/>
</dbReference>
<accession>A0AAV0NV32</accession>
<feature type="domain" description="DUF4371" evidence="1">
    <location>
        <begin position="1"/>
        <end position="145"/>
    </location>
</feature>
<gene>
    <name evidence="2" type="ORF">LITE_LOCUS35434</name>
</gene>
<organism evidence="2 3">
    <name type="scientific">Linum tenue</name>
    <dbReference type="NCBI Taxonomy" id="586396"/>
    <lineage>
        <taxon>Eukaryota</taxon>
        <taxon>Viridiplantae</taxon>
        <taxon>Streptophyta</taxon>
        <taxon>Embryophyta</taxon>
        <taxon>Tracheophyta</taxon>
        <taxon>Spermatophyta</taxon>
        <taxon>Magnoliopsida</taxon>
        <taxon>eudicotyledons</taxon>
        <taxon>Gunneridae</taxon>
        <taxon>Pentapetalae</taxon>
        <taxon>rosids</taxon>
        <taxon>fabids</taxon>
        <taxon>Malpighiales</taxon>
        <taxon>Linaceae</taxon>
        <taxon>Linum</taxon>
    </lineage>
</organism>
<dbReference type="Proteomes" id="UP001154282">
    <property type="component" value="Unassembled WGS sequence"/>
</dbReference>
<evidence type="ECO:0000313" key="2">
    <source>
        <dbReference type="EMBL" id="CAI0462614.1"/>
    </source>
</evidence>
<dbReference type="PANTHER" id="PTHR45749:SF36">
    <property type="entry name" value="ZINC FINGER MYM-TYPE PROTEIN 1-LIKE"/>
    <property type="match status" value="1"/>
</dbReference>
<dbReference type="PANTHER" id="PTHR45749">
    <property type="match status" value="1"/>
</dbReference>
<dbReference type="Pfam" id="PF14291">
    <property type="entry name" value="DUF4371"/>
    <property type="match status" value="1"/>
</dbReference>
<dbReference type="AlphaFoldDB" id="A0AAV0NV32"/>
<protein>
    <recommendedName>
        <fullName evidence="1">DUF4371 domain-containing protein</fullName>
    </recommendedName>
</protein>
<dbReference type="InterPro" id="IPR025398">
    <property type="entry name" value="DUF4371"/>
</dbReference>
<keyword evidence="3" id="KW-1185">Reference proteome</keyword>
<reference evidence="2" key="1">
    <citation type="submission" date="2022-08" db="EMBL/GenBank/DDBJ databases">
        <authorList>
            <person name="Gutierrez-Valencia J."/>
        </authorList>
    </citation>
    <scope>NUCLEOTIDE SEQUENCE</scope>
</reference>
<evidence type="ECO:0000259" key="1">
    <source>
        <dbReference type="Pfam" id="PF14291"/>
    </source>
</evidence>
<name>A0AAV0NV32_9ROSI</name>